<gene>
    <name evidence="9" type="ORF">HDA32_005736</name>
</gene>
<reference evidence="9 10" key="1">
    <citation type="submission" date="2020-07" db="EMBL/GenBank/DDBJ databases">
        <title>Sequencing the genomes of 1000 actinobacteria strains.</title>
        <authorList>
            <person name="Klenk H.-P."/>
        </authorList>
    </citation>
    <scope>NUCLEOTIDE SEQUENCE [LARGE SCALE GENOMIC DNA]</scope>
    <source>
        <strain evidence="9 10">CXB654</strain>
    </source>
</reference>
<feature type="transmembrane region" description="Helical" evidence="7">
    <location>
        <begin position="652"/>
        <end position="671"/>
    </location>
</feature>
<evidence type="ECO:0000256" key="1">
    <source>
        <dbReference type="ARBA" id="ARBA00022679"/>
    </source>
</evidence>
<dbReference type="InterPro" id="IPR017441">
    <property type="entry name" value="Protein_kinase_ATP_BS"/>
</dbReference>
<feature type="transmembrane region" description="Helical" evidence="7">
    <location>
        <begin position="584"/>
        <end position="602"/>
    </location>
</feature>
<evidence type="ECO:0000256" key="5">
    <source>
        <dbReference type="PROSITE-ProRule" id="PRU10141"/>
    </source>
</evidence>
<evidence type="ECO:0000313" key="10">
    <source>
        <dbReference type="Proteomes" id="UP000589036"/>
    </source>
</evidence>
<evidence type="ECO:0000259" key="8">
    <source>
        <dbReference type="PROSITE" id="PS50011"/>
    </source>
</evidence>
<evidence type="ECO:0000256" key="3">
    <source>
        <dbReference type="ARBA" id="ARBA00022777"/>
    </source>
</evidence>
<dbReference type="Pfam" id="PF00069">
    <property type="entry name" value="Pkinase"/>
    <property type="match status" value="1"/>
</dbReference>
<feature type="binding site" evidence="5">
    <location>
        <position position="53"/>
    </location>
    <ligand>
        <name>ATP</name>
        <dbReference type="ChEBI" id="CHEBI:30616"/>
    </ligand>
</feature>
<dbReference type="SUPFAM" id="SSF56112">
    <property type="entry name" value="Protein kinase-like (PK-like)"/>
    <property type="match status" value="1"/>
</dbReference>
<organism evidence="9 10">
    <name type="scientific">Spinactinospora alkalitolerans</name>
    <dbReference type="NCBI Taxonomy" id="687207"/>
    <lineage>
        <taxon>Bacteria</taxon>
        <taxon>Bacillati</taxon>
        <taxon>Actinomycetota</taxon>
        <taxon>Actinomycetes</taxon>
        <taxon>Streptosporangiales</taxon>
        <taxon>Nocardiopsidaceae</taxon>
        <taxon>Spinactinospora</taxon>
    </lineage>
</organism>
<dbReference type="InterPro" id="IPR000719">
    <property type="entry name" value="Prot_kinase_dom"/>
</dbReference>
<feature type="transmembrane region" description="Helical" evidence="7">
    <location>
        <begin position="742"/>
        <end position="771"/>
    </location>
</feature>
<dbReference type="AlphaFoldDB" id="A0A852U193"/>
<feature type="transmembrane region" description="Helical" evidence="7">
    <location>
        <begin position="700"/>
        <end position="721"/>
    </location>
</feature>
<dbReference type="Gene3D" id="3.30.200.20">
    <property type="entry name" value="Phosphorylase Kinase, domain 1"/>
    <property type="match status" value="1"/>
</dbReference>
<accession>A0A852U193</accession>
<feature type="transmembrane region" description="Helical" evidence="7">
    <location>
        <begin position="783"/>
        <end position="806"/>
    </location>
</feature>
<dbReference type="PANTHER" id="PTHR43289:SF34">
    <property type="entry name" value="SERINE_THREONINE-PROTEIN KINASE YBDM-RELATED"/>
    <property type="match status" value="1"/>
</dbReference>
<evidence type="ECO:0000313" key="9">
    <source>
        <dbReference type="EMBL" id="NYE50616.1"/>
    </source>
</evidence>
<dbReference type="Gene3D" id="1.10.510.10">
    <property type="entry name" value="Transferase(Phosphotransferase) domain 1"/>
    <property type="match status" value="1"/>
</dbReference>
<feature type="region of interest" description="Disordered" evidence="6">
    <location>
        <begin position="943"/>
        <end position="1059"/>
    </location>
</feature>
<dbReference type="GO" id="GO:0005524">
    <property type="term" value="F:ATP binding"/>
    <property type="evidence" value="ECO:0007669"/>
    <property type="project" value="UniProtKB-UniRule"/>
</dbReference>
<dbReference type="PANTHER" id="PTHR43289">
    <property type="entry name" value="MITOGEN-ACTIVATED PROTEIN KINASE KINASE KINASE 20-RELATED"/>
    <property type="match status" value="1"/>
</dbReference>
<evidence type="ECO:0000256" key="4">
    <source>
        <dbReference type="ARBA" id="ARBA00022840"/>
    </source>
</evidence>
<keyword evidence="3" id="KW-0418">Kinase</keyword>
<keyword evidence="7" id="KW-0472">Membrane</keyword>
<keyword evidence="4 5" id="KW-0067">ATP-binding</keyword>
<dbReference type="PROSITE" id="PS00107">
    <property type="entry name" value="PROTEIN_KINASE_ATP"/>
    <property type="match status" value="1"/>
</dbReference>
<sequence length="1059" mass="112461">MESDGARSAPLAPLALDDPDEIGAFRLIGRLGAGGMGVVYFGRDASGYPAAVKTVRAEYAADPGYRARFAREVDLAQRVRGRCIAPLLAAGPDEERPWLAVAYVSGPTLRSHLAEHGPLHGGDLTAFAAGLAEALAAIHREDIVHRDLKPENVILSPEGPKVLDFGIAQALDEVSMTRMDMVVGTPGWISPERYDGRRAGPASDMFCWGGLVALAASGRLPYGTGPMEVLRHRTVNEEPDAAADVLPDALRGIVGRALSRDPADRPDAAEVFAAITGESVDDADAAAAQEHMTRVATRLIDADWGLRVSDAGARFPTDPVRASTARRPVTFAGESVHEPAALAELFRRHSGRAEQWLRGDGSGKLRDWLDDIGDTVYDRDYLRGIGSVEQAAVAVTAFVAGYLRDGVPVYRGREVDAEGLRRLAAGGPAERRLLSEIVLNEVPLITAVHRCGHPGCGPRCARLERIGLRTRTVVDAALTAAGRIGLRPAPAERDRAVAVAVETVDDPTRRAAREAVLRSWSALPVPWWRHVARRALRADPGTDEGCSELVLARLAVPYARTAAAPAWRRTLSPRTWLGRGTLRVVVLSFLLWCTVGAAWSGILRIGEMSPSSHPLHPDASRYGVLVAHQTVVWPLLLLMSLGLAALPARRRLGGAVFGTLIALVYATVAVVSPPRLPVLVPDLVREPVVGVVTGMGTWGWAPLLLSGLAAPLLFIWLAATLPQDPAPQRVARPLLHGSGAPVRISTAIAGLGLVVWLPGWSVMLLLALGFSGEPGVAEEMREVFGALTLIALPVALAYAALAYLLWRPLGGHTLYVGALAQVLLGSEFHGVYLSMGLTGFGGFSTWLVLEQPAPATWIALLLPPAAYGFGVWLCERLRYRRPQPRTAVPAAGYPYPPHHGYPPPMPGQSTPMPGYATPMPGYGTMPGYAAPMPGYGAPHPGPVAQGYPVPTSPPYLGGPAPGTGDHRTGPRVPALGQWAPQSPPSPPATPTGGQGTPPAPTWVQPDPTRVEPDATRVGVDPTRIEPDATRVGVEPTRVQPGVEARTEIVPNPGDRPEDG</sequence>
<dbReference type="CDD" id="cd14014">
    <property type="entry name" value="STKc_PknB_like"/>
    <property type="match status" value="1"/>
</dbReference>
<comment type="caution">
    <text evidence="9">The sequence shown here is derived from an EMBL/GenBank/DDBJ whole genome shotgun (WGS) entry which is preliminary data.</text>
</comment>
<name>A0A852U193_9ACTN</name>
<feature type="transmembrane region" description="Helical" evidence="7">
    <location>
        <begin position="622"/>
        <end position="645"/>
    </location>
</feature>
<evidence type="ECO:0000256" key="6">
    <source>
        <dbReference type="SAM" id="MobiDB-lite"/>
    </source>
</evidence>
<feature type="domain" description="Protein kinase" evidence="8">
    <location>
        <begin position="25"/>
        <end position="280"/>
    </location>
</feature>
<keyword evidence="1" id="KW-0808">Transferase</keyword>
<dbReference type="InterPro" id="IPR008271">
    <property type="entry name" value="Ser/Thr_kinase_AS"/>
</dbReference>
<proteinExistence type="predicted"/>
<keyword evidence="7" id="KW-1133">Transmembrane helix</keyword>
<dbReference type="EMBL" id="JACCCC010000001">
    <property type="protein sequence ID" value="NYE50616.1"/>
    <property type="molecule type" value="Genomic_DNA"/>
</dbReference>
<protein>
    <submittedName>
        <fullName evidence="9">MFS family permease</fullName>
    </submittedName>
</protein>
<dbReference type="Proteomes" id="UP000589036">
    <property type="component" value="Unassembled WGS sequence"/>
</dbReference>
<dbReference type="PROSITE" id="PS50011">
    <property type="entry name" value="PROTEIN_KINASE_DOM"/>
    <property type="match status" value="1"/>
</dbReference>
<feature type="transmembrane region" description="Helical" evidence="7">
    <location>
        <begin position="813"/>
        <end position="835"/>
    </location>
</feature>
<keyword evidence="2 5" id="KW-0547">Nucleotide-binding</keyword>
<dbReference type="RefSeq" id="WP_179646070.1">
    <property type="nucleotide sequence ID" value="NZ_BAAAYY010000044.1"/>
</dbReference>
<dbReference type="SMART" id="SM00220">
    <property type="entry name" value="S_TKc"/>
    <property type="match status" value="1"/>
</dbReference>
<feature type="transmembrane region" description="Helical" evidence="7">
    <location>
        <begin position="855"/>
        <end position="874"/>
    </location>
</feature>
<evidence type="ECO:0000256" key="7">
    <source>
        <dbReference type="SAM" id="Phobius"/>
    </source>
</evidence>
<evidence type="ECO:0000256" key="2">
    <source>
        <dbReference type="ARBA" id="ARBA00022741"/>
    </source>
</evidence>
<dbReference type="PROSITE" id="PS00108">
    <property type="entry name" value="PROTEIN_KINASE_ST"/>
    <property type="match status" value="1"/>
</dbReference>
<dbReference type="InterPro" id="IPR011009">
    <property type="entry name" value="Kinase-like_dom_sf"/>
</dbReference>
<dbReference type="GO" id="GO:0004674">
    <property type="term" value="F:protein serine/threonine kinase activity"/>
    <property type="evidence" value="ECO:0007669"/>
    <property type="project" value="TreeGrafter"/>
</dbReference>
<keyword evidence="10" id="KW-1185">Reference proteome</keyword>
<keyword evidence="7" id="KW-0812">Transmembrane</keyword>